<evidence type="ECO:0000313" key="2">
    <source>
        <dbReference type="Proteomes" id="UP001470230"/>
    </source>
</evidence>
<sequence>MDPKNVLIIIDVILPYTVSFIKTPQSVTYGLKTLMGFGGFNLAFRNYSDPSYYTPGPDEIQYKNFNINRDTEYESLWHSLVWSPYYDTTYPIIGHENNLLHLKDNSRYMLEFQTKGDTFSPTIRLVMIEKNQTRIRKNSLWEINPDKWSLFKGYFDVGAPFSDSLGTKTSDPVTITWKIDEEIDFSTFIPARRDQRIFFKYAWGQRYRDNRDFGATLP</sequence>
<accession>A0ABR2L3M2</accession>
<proteinExistence type="predicted"/>
<dbReference type="EMBL" id="JAPFFF010000002">
    <property type="protein sequence ID" value="KAK8897633.1"/>
    <property type="molecule type" value="Genomic_DNA"/>
</dbReference>
<organism evidence="1 2">
    <name type="scientific">Tritrichomonas musculus</name>
    <dbReference type="NCBI Taxonomy" id="1915356"/>
    <lineage>
        <taxon>Eukaryota</taxon>
        <taxon>Metamonada</taxon>
        <taxon>Parabasalia</taxon>
        <taxon>Tritrichomonadida</taxon>
        <taxon>Tritrichomonadidae</taxon>
        <taxon>Tritrichomonas</taxon>
    </lineage>
</organism>
<evidence type="ECO:0000313" key="1">
    <source>
        <dbReference type="EMBL" id="KAK8897633.1"/>
    </source>
</evidence>
<protein>
    <submittedName>
        <fullName evidence="1">Uncharacterized protein</fullName>
    </submittedName>
</protein>
<reference evidence="1 2" key="1">
    <citation type="submission" date="2024-04" db="EMBL/GenBank/DDBJ databases">
        <title>Tritrichomonas musculus Genome.</title>
        <authorList>
            <person name="Alves-Ferreira E."/>
            <person name="Grigg M."/>
            <person name="Lorenzi H."/>
            <person name="Galac M."/>
        </authorList>
    </citation>
    <scope>NUCLEOTIDE SEQUENCE [LARGE SCALE GENOMIC DNA]</scope>
    <source>
        <strain evidence="1 2">EAF2021</strain>
    </source>
</reference>
<name>A0ABR2L3M2_9EUKA</name>
<keyword evidence="2" id="KW-1185">Reference proteome</keyword>
<dbReference type="Proteomes" id="UP001470230">
    <property type="component" value="Unassembled WGS sequence"/>
</dbReference>
<gene>
    <name evidence="1" type="ORF">M9Y10_015596</name>
</gene>
<comment type="caution">
    <text evidence="1">The sequence shown here is derived from an EMBL/GenBank/DDBJ whole genome shotgun (WGS) entry which is preliminary data.</text>
</comment>